<proteinExistence type="predicted"/>
<feature type="region of interest" description="Disordered" evidence="1">
    <location>
        <begin position="45"/>
        <end position="77"/>
    </location>
</feature>
<keyword evidence="3" id="KW-1185">Reference proteome</keyword>
<organism evidence="2 3">
    <name type="scientific">Aquisphaera giovannonii</name>
    <dbReference type="NCBI Taxonomy" id="406548"/>
    <lineage>
        <taxon>Bacteria</taxon>
        <taxon>Pseudomonadati</taxon>
        <taxon>Planctomycetota</taxon>
        <taxon>Planctomycetia</taxon>
        <taxon>Isosphaerales</taxon>
        <taxon>Isosphaeraceae</taxon>
        <taxon>Aquisphaera</taxon>
    </lineage>
</organism>
<dbReference type="Proteomes" id="UP000324233">
    <property type="component" value="Chromosome"/>
</dbReference>
<reference evidence="2 3" key="1">
    <citation type="submission" date="2019-08" db="EMBL/GenBank/DDBJ databases">
        <title>Deep-cultivation of Planctomycetes and their phenomic and genomic characterization uncovers novel biology.</title>
        <authorList>
            <person name="Wiegand S."/>
            <person name="Jogler M."/>
            <person name="Boedeker C."/>
            <person name="Pinto D."/>
            <person name="Vollmers J."/>
            <person name="Rivas-Marin E."/>
            <person name="Kohn T."/>
            <person name="Peeters S.H."/>
            <person name="Heuer A."/>
            <person name="Rast P."/>
            <person name="Oberbeckmann S."/>
            <person name="Bunk B."/>
            <person name="Jeske O."/>
            <person name="Meyerdierks A."/>
            <person name="Storesund J.E."/>
            <person name="Kallscheuer N."/>
            <person name="Luecker S."/>
            <person name="Lage O.M."/>
            <person name="Pohl T."/>
            <person name="Merkel B.J."/>
            <person name="Hornburger P."/>
            <person name="Mueller R.-W."/>
            <person name="Bruemmer F."/>
            <person name="Labrenz M."/>
            <person name="Spormann A.M."/>
            <person name="Op den Camp H."/>
            <person name="Overmann J."/>
            <person name="Amann R."/>
            <person name="Jetten M.S.M."/>
            <person name="Mascher T."/>
            <person name="Medema M.H."/>
            <person name="Devos D.P."/>
            <person name="Kaster A.-K."/>
            <person name="Ovreas L."/>
            <person name="Rohde M."/>
            <person name="Galperin M.Y."/>
            <person name="Jogler C."/>
        </authorList>
    </citation>
    <scope>NUCLEOTIDE SEQUENCE [LARGE SCALE GENOMIC DNA]</scope>
    <source>
        <strain evidence="2 3">OJF2</strain>
    </source>
</reference>
<evidence type="ECO:0000313" key="2">
    <source>
        <dbReference type="EMBL" id="QEH32912.1"/>
    </source>
</evidence>
<accession>A0A5B9VXC0</accession>
<name>A0A5B9VXC0_9BACT</name>
<sequence>MSAKSQVEVVLSDDLWKSLGRRARELGVPLELLAAGLVCDTIQAAAEPSPGRRRGDAPSRVRRPRTESHRPARTVRH</sequence>
<dbReference type="KEGG" id="agv:OJF2_13970"/>
<protein>
    <submittedName>
        <fullName evidence="2">Uncharacterized protein</fullName>
    </submittedName>
</protein>
<dbReference type="AlphaFoldDB" id="A0A5B9VXC0"/>
<feature type="compositionally biased region" description="Basic and acidic residues" evidence="1">
    <location>
        <begin position="53"/>
        <end position="70"/>
    </location>
</feature>
<evidence type="ECO:0000313" key="3">
    <source>
        <dbReference type="Proteomes" id="UP000324233"/>
    </source>
</evidence>
<dbReference type="RefSeq" id="WP_148592446.1">
    <property type="nucleotide sequence ID" value="NZ_CP042997.1"/>
</dbReference>
<gene>
    <name evidence="2" type="ORF">OJF2_13970</name>
</gene>
<dbReference type="EMBL" id="CP042997">
    <property type="protein sequence ID" value="QEH32912.1"/>
    <property type="molecule type" value="Genomic_DNA"/>
</dbReference>
<evidence type="ECO:0000256" key="1">
    <source>
        <dbReference type="SAM" id="MobiDB-lite"/>
    </source>
</evidence>